<reference evidence="2" key="2">
    <citation type="journal article" date="2000" name="Genome Res.">
        <title>Normalization and subtraction of cap-trapper-selected cDNAs to prepare full-length cDNA libraries for rapid discovery of new genes.</title>
        <authorList>
            <person name="Carninci P."/>
            <person name="Shibata Y."/>
            <person name="Hayatsu N."/>
            <person name="Sugahara Y."/>
            <person name="Shibata K."/>
            <person name="Itoh M."/>
            <person name="Konno H."/>
            <person name="Okazaki Y."/>
            <person name="Muramatsu M."/>
            <person name="Hayashizaki Y."/>
        </authorList>
    </citation>
    <scope>NUCLEOTIDE SEQUENCE</scope>
    <source>
        <strain evidence="2">C57BL/6J</strain>
        <tissue evidence="2">Testis</tissue>
    </source>
</reference>
<proteinExistence type="evidence at transcript level"/>
<protein>
    <submittedName>
        <fullName evidence="2">Uncharacterized protein</fullName>
    </submittedName>
</protein>
<feature type="region of interest" description="Disordered" evidence="1">
    <location>
        <begin position="1"/>
        <end position="25"/>
    </location>
</feature>
<sequence length="107" mass="11881">MQAVPPASLPRSICSEATDPSSLHSHFTSCKSQLARKEVNDVLKRLMSSRKGARGETQCSVYHGAVLPQRFLQKKSDGRWPPAFMILHFTSSLQSHLSPLPKIILIL</sequence>
<evidence type="ECO:0000313" key="3">
    <source>
        <dbReference type="MGI" id="MGI:1855699"/>
    </source>
</evidence>
<reference evidence="2" key="4">
    <citation type="submission" date="2000-07" db="EMBL/GenBank/DDBJ databases">
        <authorList>
            <person name="Adachi J."/>
            <person name="Aizawa K."/>
            <person name="Akahira S."/>
            <person name="Akimura T."/>
            <person name="Arai A."/>
            <person name="Aono H."/>
            <person name="Arakawa T."/>
            <person name="Bono H."/>
            <person name="Carninci P."/>
            <person name="Fukuda S."/>
            <person name="Fukunishi Y."/>
            <person name="Furuno M."/>
            <person name="Hanagaki T."/>
            <person name="Hara A."/>
            <person name="Hayatsu N."/>
            <person name="Hiramoto K."/>
            <person name="Hiraoka T."/>
            <person name="Hori F."/>
            <person name="Imotani K."/>
            <person name="Ishii Y."/>
            <person name="Itoh M."/>
            <person name="Izawa M."/>
            <person name="Kasukawa T."/>
            <person name="Kato H."/>
            <person name="Kawai J."/>
            <person name="Kojima Y."/>
            <person name="Konno H."/>
            <person name="Kouda M."/>
            <person name="Koya S."/>
            <person name="Kurihara C."/>
            <person name="Matsuyama T."/>
            <person name="Miyazaki A."/>
            <person name="Nishi K."/>
            <person name="Nomura K."/>
            <person name="Numazaki R."/>
            <person name="Ohno M."/>
            <person name="Okazaki Y."/>
            <person name="Okido T."/>
            <person name="Owa C."/>
            <person name="Saito H."/>
            <person name="Saito R."/>
            <person name="Sakai C."/>
            <person name="Sakai K."/>
            <person name="Sano H."/>
            <person name="Sasaki D."/>
            <person name="Shibata K."/>
            <person name="Shibata Y."/>
            <person name="Shinagawa A."/>
            <person name="Shiraki T."/>
            <person name="Sogabe Y."/>
            <person name="Suzuki H."/>
            <person name="Tagami M."/>
            <person name="Tagawa A."/>
            <person name="Takahashi F."/>
            <person name="Tanaka T."/>
            <person name="Tejima Y."/>
            <person name="Toya T."/>
            <person name="Yamamura T."/>
            <person name="Yasunishi A."/>
            <person name="Yoshida K."/>
            <person name="Yoshino M."/>
            <person name="Muramatsu M."/>
            <person name="Hayashizaki Y."/>
        </authorList>
    </citation>
    <scope>NUCLEOTIDE SEQUENCE</scope>
    <source>
        <strain evidence="2">C57BL/6J</strain>
        <tissue evidence="2">Testis</tissue>
    </source>
</reference>
<dbReference type="AlphaFoldDB" id="Q8CES8"/>
<dbReference type="AGR" id="MGI:1855699"/>
<dbReference type="EMBL" id="AK015010">
    <property type="protein sequence ID" value="BAC25456.1"/>
    <property type="molecule type" value="mRNA"/>
</dbReference>
<dbReference type="MGI" id="MGI:1855699">
    <property type="gene designation" value="Vti1a"/>
</dbReference>
<evidence type="ECO:0000256" key="1">
    <source>
        <dbReference type="SAM" id="MobiDB-lite"/>
    </source>
</evidence>
<reference evidence="2" key="6">
    <citation type="journal article" date="2002" name="Nature">
        <title>Analysis of the mouse transcriptome based on functional annotation of 60,770 full-length cDNAs.</title>
        <authorList>
            <consortium name="The FANTOM Consortium and the RIKEN Genome Exploration Research Group Phase I and II Team"/>
        </authorList>
    </citation>
    <scope>NUCLEOTIDE SEQUENCE</scope>
    <source>
        <strain evidence="2">C57BL/6J</strain>
        <tissue evidence="2">Testis</tissue>
    </source>
</reference>
<gene>
    <name evidence="3" type="primary">Vti1a</name>
</gene>
<organism evidence="2">
    <name type="scientific">Mus musculus</name>
    <name type="common">Mouse</name>
    <dbReference type="NCBI Taxonomy" id="10090"/>
    <lineage>
        <taxon>Eukaryota</taxon>
        <taxon>Metazoa</taxon>
        <taxon>Chordata</taxon>
        <taxon>Craniata</taxon>
        <taxon>Vertebrata</taxon>
        <taxon>Euteleostomi</taxon>
        <taxon>Mammalia</taxon>
        <taxon>Eutheria</taxon>
        <taxon>Euarchontoglires</taxon>
        <taxon>Glires</taxon>
        <taxon>Rodentia</taxon>
        <taxon>Myomorpha</taxon>
        <taxon>Muroidea</taxon>
        <taxon>Muridae</taxon>
        <taxon>Murinae</taxon>
        <taxon>Mus</taxon>
        <taxon>Mus</taxon>
    </lineage>
</organism>
<evidence type="ECO:0000313" key="2">
    <source>
        <dbReference type="EMBL" id="BAC25456.1"/>
    </source>
</evidence>
<accession>Q8CES8</accession>
<reference evidence="2" key="5">
    <citation type="journal article" date="2001" name="Nature">
        <title>Functional annotation of a full-length mouse cDNA collection.</title>
        <authorList>
            <consortium name="The RIKEN Genome Exploration Research Group Phase II Team and the FANTOM Consortium"/>
        </authorList>
    </citation>
    <scope>NUCLEOTIDE SEQUENCE</scope>
    <source>
        <strain evidence="2">C57BL/6J</strain>
        <tissue evidence="2">Testis</tissue>
    </source>
</reference>
<reference evidence="2" key="3">
    <citation type="journal article" date="2000" name="Genome Res.">
        <title>RIKEN integrated sequence analysis (RISA) system--384-format sequencing pipeline with 384 multicapillary sequencer.</title>
        <authorList>
            <person name="Shibata K."/>
            <person name="Itoh M."/>
            <person name="Aizawa K."/>
            <person name="Nagaoka S."/>
            <person name="Sasaki N."/>
            <person name="Carninci P."/>
            <person name="Konno H."/>
            <person name="Akiyama J."/>
            <person name="Nishi K."/>
            <person name="Kitsunai T."/>
            <person name="Tashiro H."/>
            <person name="Itoh M."/>
            <person name="Sumi N."/>
            <person name="Ishii Y."/>
            <person name="Nakamura S."/>
            <person name="Hazama M."/>
            <person name="Nishine T."/>
            <person name="Harada A."/>
            <person name="Yamamoto R."/>
            <person name="Matsumoto H."/>
            <person name="Sakaguchi S."/>
            <person name="Ikegami T."/>
            <person name="Kashiwagi K."/>
            <person name="Fujiwake S."/>
            <person name="Inoue K."/>
            <person name="Togawa Y."/>
            <person name="Izawa M."/>
            <person name="Ohara E."/>
            <person name="Watahiki M."/>
            <person name="Yoneda Y."/>
            <person name="Ishikawa T."/>
            <person name="Ozawa K."/>
            <person name="Tanaka T."/>
            <person name="Matsuura S."/>
            <person name="Kawai J."/>
            <person name="Okazaki Y."/>
            <person name="Muramatsu M."/>
            <person name="Inoue Y."/>
            <person name="Kira A."/>
            <person name="Hayashizaki Y."/>
        </authorList>
    </citation>
    <scope>NUCLEOTIDE SEQUENCE</scope>
    <source>
        <strain evidence="2">C57BL/6J</strain>
        <tissue evidence="2">Testis</tissue>
    </source>
</reference>
<reference evidence="2" key="8">
    <citation type="journal article" date="2005" name="Science">
        <title>Antisense Transcription in the Mammalian Transcriptome.</title>
        <authorList>
            <consortium name="RIKEN Genome Exploration Research Group and Genome Science Group (Genome Network Project Core Group) and the FANTOM Consortium"/>
        </authorList>
    </citation>
    <scope>NUCLEOTIDE SEQUENCE</scope>
    <source>
        <strain evidence="2">C57BL/6J</strain>
        <tissue evidence="2">Testis</tissue>
    </source>
</reference>
<reference evidence="2" key="1">
    <citation type="journal article" date="1999" name="Methods Enzymol.">
        <title>High-efficiency full-length cDNA cloning.</title>
        <authorList>
            <person name="Carninci P."/>
            <person name="Hayashizaki Y."/>
        </authorList>
    </citation>
    <scope>NUCLEOTIDE SEQUENCE</scope>
    <source>
        <strain evidence="2">C57BL/6J</strain>
        <tissue evidence="2">Testis</tissue>
    </source>
</reference>
<reference evidence="2" key="7">
    <citation type="journal article" date="2005" name="Science">
        <title>The Transcriptional Landscape of the Mammalian Genome.</title>
        <authorList>
            <consortium name="The FANTOM Consortium"/>
            <consortium name="Riken Genome Exploration Research Group and Genome Science Group (Genome Network Project Core Group)"/>
        </authorList>
    </citation>
    <scope>NUCLEOTIDE SEQUENCE</scope>
    <source>
        <strain evidence="2">C57BL/6J</strain>
        <tissue evidence="2">Testis</tissue>
    </source>
</reference>
<name>Q8CES8_MOUSE</name>